<dbReference type="InterPro" id="IPR004979">
    <property type="entry name" value="TF_AP2"/>
</dbReference>
<evidence type="ECO:0000256" key="2">
    <source>
        <dbReference type="ARBA" id="ARBA00007770"/>
    </source>
</evidence>
<dbReference type="EMBL" id="CAJEWN010000504">
    <property type="protein sequence ID" value="CAD2184505.1"/>
    <property type="molecule type" value="Genomic_DNA"/>
</dbReference>
<dbReference type="Proteomes" id="UP000580250">
    <property type="component" value="Unassembled WGS sequence"/>
</dbReference>
<feature type="compositionally biased region" description="Polar residues" evidence="7">
    <location>
        <begin position="56"/>
        <end position="69"/>
    </location>
</feature>
<sequence>MFNQQGNSNQDKNEHLISMSSSSKQNSQQNLNNESYGNENFFVHPNLHPQQQQQQHNFYPTPTSLSSSLGHKRHLTEEHLNQEEKENCGIPSNKRPYLNTQKNLFENIQSSGSAEEDAEDEEDEVEDESESSGGLRSAKTSSSSPECPPPIKQEQHQNTSALLQSLNSSGRGSNYNQQQQFPIYSTPQQHYGYHNLISSTASTFPNFGNMHSAPLAHSTPYNFEQATLRNLQHAHAAFWGQGIAAAAAAGNAVFPSIRPPNRHQYNLSGAQSSSTGGVGSSENIQMTPYGVYGYPSNYPQQMLQSGLFASGGQQQIISSQLSNSSTFSNARDSGVAGIERIIKDIQKNESSSGGSSEESALSGKTSQSLDLAFNEPKFPPYMRWIMYNGERQLLDLEMIFYEKSVPARLSLLNNNKKYPISLAELCRRLSMPECLNTSYLSGILRRAKNKNGGKSLREDLGKYDCGLNLQPGKRKSSLVTAFSTLCEREAIQLAEDFDKLVKDPSNGFPHHHIAMEMHRRGNQSLDDIKSSMLGILREAISIVQTATEQETLELTMPGELIDPQQLQMQQLMPDTLNQFKRFARISHCFGNRGIIACWQSLLAVFTQYASFHEGDNNNQQSSSSSLNI</sequence>
<dbReference type="GO" id="GO:0042127">
    <property type="term" value="P:regulation of cell population proliferation"/>
    <property type="evidence" value="ECO:0007669"/>
    <property type="project" value="TreeGrafter"/>
</dbReference>
<evidence type="ECO:0000256" key="5">
    <source>
        <dbReference type="ARBA" id="ARBA00023163"/>
    </source>
</evidence>
<evidence type="ECO:0000256" key="1">
    <source>
        <dbReference type="ARBA" id="ARBA00004123"/>
    </source>
</evidence>
<dbReference type="GO" id="GO:0000977">
    <property type="term" value="F:RNA polymerase II transcription regulatory region sequence-specific DNA binding"/>
    <property type="evidence" value="ECO:0007669"/>
    <property type="project" value="TreeGrafter"/>
</dbReference>
<keyword evidence="4" id="KW-0238">DNA-binding</keyword>
<evidence type="ECO:0000256" key="4">
    <source>
        <dbReference type="ARBA" id="ARBA00023125"/>
    </source>
</evidence>
<gene>
    <name evidence="9" type="ORF">MENT_LOCUS36867</name>
</gene>
<dbReference type="InterPro" id="IPR013854">
    <property type="entry name" value="TF_AP2_C"/>
</dbReference>
<dbReference type="PANTHER" id="PTHR10812:SF17">
    <property type="entry name" value="TRANSCRIPTION FACTOR AP-2, ISOFORM D"/>
    <property type="match status" value="1"/>
</dbReference>
<comment type="similarity">
    <text evidence="2">Belongs to the AP-2 family.</text>
</comment>
<feature type="region of interest" description="Disordered" evidence="7">
    <location>
        <begin position="1"/>
        <end position="70"/>
    </location>
</feature>
<comment type="caution">
    <text evidence="9">The sequence shown here is derived from an EMBL/GenBank/DDBJ whole genome shotgun (WGS) entry which is preliminary data.</text>
</comment>
<reference evidence="9 10" key="1">
    <citation type="submission" date="2020-08" db="EMBL/GenBank/DDBJ databases">
        <authorList>
            <person name="Koutsovoulos G."/>
            <person name="Danchin GJ E."/>
        </authorList>
    </citation>
    <scope>NUCLEOTIDE SEQUENCE [LARGE SCALE GENOMIC DNA]</scope>
</reference>
<dbReference type="PRINTS" id="PR01748">
    <property type="entry name" value="AP2TNSCPFCT"/>
</dbReference>
<keyword evidence="5" id="KW-0804">Transcription</keyword>
<keyword evidence="6" id="KW-0539">Nucleus</keyword>
<evidence type="ECO:0000313" key="10">
    <source>
        <dbReference type="Proteomes" id="UP000580250"/>
    </source>
</evidence>
<protein>
    <recommendedName>
        <fullName evidence="8">Transcription factor AP-2 C-terminal domain-containing protein</fullName>
    </recommendedName>
</protein>
<accession>A0A6V7WBY4</accession>
<feature type="domain" description="Transcription factor AP-2 C-terminal" evidence="8">
    <location>
        <begin position="404"/>
        <end position="606"/>
    </location>
</feature>
<dbReference type="Pfam" id="PF03299">
    <property type="entry name" value="TF_AP-2"/>
    <property type="match status" value="1"/>
</dbReference>
<dbReference type="AlphaFoldDB" id="A0A6V7WBY4"/>
<evidence type="ECO:0000259" key="8">
    <source>
        <dbReference type="Pfam" id="PF03299"/>
    </source>
</evidence>
<keyword evidence="3" id="KW-0805">Transcription regulation</keyword>
<feature type="compositionally biased region" description="Low complexity" evidence="7">
    <location>
        <begin position="349"/>
        <end position="363"/>
    </location>
</feature>
<feature type="compositionally biased region" description="Acidic residues" evidence="7">
    <location>
        <begin position="114"/>
        <end position="130"/>
    </location>
</feature>
<dbReference type="GO" id="GO:0000981">
    <property type="term" value="F:DNA-binding transcription factor activity, RNA polymerase II-specific"/>
    <property type="evidence" value="ECO:0007669"/>
    <property type="project" value="TreeGrafter"/>
</dbReference>
<dbReference type="OrthoDB" id="5832525at2759"/>
<feature type="compositionally biased region" description="Polar residues" evidence="7">
    <location>
        <begin position="1"/>
        <end position="10"/>
    </location>
</feature>
<evidence type="ECO:0000256" key="6">
    <source>
        <dbReference type="ARBA" id="ARBA00023242"/>
    </source>
</evidence>
<dbReference type="GO" id="GO:0005634">
    <property type="term" value="C:nucleus"/>
    <property type="evidence" value="ECO:0007669"/>
    <property type="project" value="UniProtKB-SubCell"/>
</dbReference>
<organism evidence="9 10">
    <name type="scientific">Meloidogyne enterolobii</name>
    <name type="common">Root-knot nematode worm</name>
    <name type="synonym">Meloidogyne mayaguensis</name>
    <dbReference type="NCBI Taxonomy" id="390850"/>
    <lineage>
        <taxon>Eukaryota</taxon>
        <taxon>Metazoa</taxon>
        <taxon>Ecdysozoa</taxon>
        <taxon>Nematoda</taxon>
        <taxon>Chromadorea</taxon>
        <taxon>Rhabditida</taxon>
        <taxon>Tylenchina</taxon>
        <taxon>Tylenchomorpha</taxon>
        <taxon>Tylenchoidea</taxon>
        <taxon>Meloidogynidae</taxon>
        <taxon>Meloidogyninae</taxon>
        <taxon>Meloidogyne</taxon>
    </lineage>
</organism>
<feature type="region of interest" description="Disordered" evidence="7">
    <location>
        <begin position="346"/>
        <end position="367"/>
    </location>
</feature>
<name>A0A6V7WBY4_MELEN</name>
<evidence type="ECO:0000256" key="7">
    <source>
        <dbReference type="SAM" id="MobiDB-lite"/>
    </source>
</evidence>
<comment type="subcellular location">
    <subcellularLocation>
        <location evidence="1">Nucleus</location>
    </subcellularLocation>
</comment>
<feature type="compositionally biased region" description="Low complexity" evidence="7">
    <location>
        <begin position="18"/>
        <end position="35"/>
    </location>
</feature>
<evidence type="ECO:0000256" key="3">
    <source>
        <dbReference type="ARBA" id="ARBA00023015"/>
    </source>
</evidence>
<proteinExistence type="inferred from homology"/>
<evidence type="ECO:0000313" key="9">
    <source>
        <dbReference type="EMBL" id="CAD2184505.1"/>
    </source>
</evidence>
<dbReference type="PANTHER" id="PTHR10812">
    <property type="entry name" value="TRANSCRIPTION FACTOR AP-2"/>
    <property type="match status" value="1"/>
</dbReference>
<feature type="region of interest" description="Disordered" evidence="7">
    <location>
        <begin position="110"/>
        <end position="159"/>
    </location>
</feature>